<keyword evidence="3 11" id="KW-0509">mRNA transport</keyword>
<evidence type="ECO:0000256" key="8">
    <source>
        <dbReference type="ARBA" id="ARBA00023159"/>
    </source>
</evidence>
<dbReference type="GO" id="GO:0005643">
    <property type="term" value="C:nuclear pore"/>
    <property type="evidence" value="ECO:0007669"/>
    <property type="project" value="UniProtKB-UniRule"/>
</dbReference>
<keyword evidence="9 11" id="KW-0804">Transcription</keyword>
<keyword evidence="2 11" id="KW-0813">Transport</keyword>
<dbReference type="Pfam" id="PF10163">
    <property type="entry name" value="EnY2"/>
    <property type="match status" value="1"/>
</dbReference>
<evidence type="ECO:0000313" key="13">
    <source>
        <dbReference type="Proteomes" id="UP000794436"/>
    </source>
</evidence>
<name>A0A8K1C979_PYTOL</name>
<dbReference type="HAMAP" id="MF_03046">
    <property type="entry name" value="ENY2_Sus1"/>
    <property type="match status" value="1"/>
</dbReference>
<comment type="subunit">
    <text evidence="11">Component of the nuclear pore complex (NPC)-associated TREX-2 complex (transcription and export complex 2). Component of the SAGA transcription coactivator-HAT complex. Within the SAGA complex, participates to a subcomplex of SAGA called the DUB module (deubiquitination module).</text>
</comment>
<keyword evidence="4 11" id="KW-0156">Chromatin regulator</keyword>
<dbReference type="GO" id="GO:0006325">
    <property type="term" value="P:chromatin organization"/>
    <property type="evidence" value="ECO:0007669"/>
    <property type="project" value="UniProtKB-KW"/>
</dbReference>
<comment type="function">
    <text evidence="11">Involved in mRNA export coupled transcription activation by association with both the TREX-2 and the SAGA complexes. The transcription regulatory histone acetylation (HAT) complex SAGA is a multiprotein complex that activates transcription by remodeling chromatin and mediating histone acetylation and deubiquitination. Within the SAGA complex, participates to a subcomplex that specifically deubiquitinates histones. The SAGA complex is recruited to specific gene promoters by activators, where it is required for transcription. The TREX-2 complex functions in docking export-competent ribonucleoprotein particles (mRNPs) to the nuclear entrance of the nuclear pore complex (nuclear basket). TREX-2 participates in mRNA export and accurate chromatin positioning in the nucleus by tethering genes to the nuclear periphery.</text>
</comment>
<dbReference type="OrthoDB" id="6221744at2759"/>
<comment type="similarity">
    <text evidence="11">Belongs to the ENY2 family.</text>
</comment>
<evidence type="ECO:0000256" key="3">
    <source>
        <dbReference type="ARBA" id="ARBA00022816"/>
    </source>
</evidence>
<sequence>MRTYADRQRKDEEVKKRISAKLAESGERERLKEMLRHRLIESGWRDEMKSYCKEVIRNKGIDQVTVDDLIDEITPKARATVPDAVKADMLDRIKAVIEKSA</sequence>
<dbReference type="PANTHER" id="PTHR12514">
    <property type="entry name" value="ENHANCER OF YELLOW 2 TRANSCRIPTION FACTOR"/>
    <property type="match status" value="1"/>
</dbReference>
<evidence type="ECO:0000256" key="1">
    <source>
        <dbReference type="ARBA" id="ARBA00004642"/>
    </source>
</evidence>
<dbReference type="InterPro" id="IPR018783">
    <property type="entry name" value="TF_ENY2"/>
</dbReference>
<evidence type="ECO:0000256" key="11">
    <source>
        <dbReference type="HAMAP-Rule" id="MF_03046"/>
    </source>
</evidence>
<protein>
    <recommendedName>
        <fullName evidence="11">Transcription and mRNA export factor ENY2</fullName>
    </recommendedName>
    <alternativeName>
        <fullName evidence="11">Enhancer of yellow 2 transcription factor homolog</fullName>
    </alternativeName>
</protein>
<organism evidence="12 13">
    <name type="scientific">Pythium oligandrum</name>
    <name type="common">Mycoparasitic fungus</name>
    <dbReference type="NCBI Taxonomy" id="41045"/>
    <lineage>
        <taxon>Eukaryota</taxon>
        <taxon>Sar</taxon>
        <taxon>Stramenopiles</taxon>
        <taxon>Oomycota</taxon>
        <taxon>Peronosporomycetes</taxon>
        <taxon>Pythiales</taxon>
        <taxon>Pythiaceae</taxon>
        <taxon>Pythium</taxon>
    </lineage>
</organism>
<keyword evidence="10 11" id="KW-0539">Nucleus</keyword>
<dbReference type="GO" id="GO:0003713">
    <property type="term" value="F:transcription coactivator activity"/>
    <property type="evidence" value="ECO:0007669"/>
    <property type="project" value="UniProtKB-UniRule"/>
</dbReference>
<dbReference type="AlphaFoldDB" id="A0A8K1C979"/>
<dbReference type="GO" id="GO:0006406">
    <property type="term" value="P:mRNA export from nucleus"/>
    <property type="evidence" value="ECO:0007669"/>
    <property type="project" value="UniProtKB-UniRule"/>
</dbReference>
<evidence type="ECO:0000256" key="9">
    <source>
        <dbReference type="ARBA" id="ARBA00023163"/>
    </source>
</evidence>
<evidence type="ECO:0000256" key="10">
    <source>
        <dbReference type="ARBA" id="ARBA00023242"/>
    </source>
</evidence>
<keyword evidence="7 11" id="KW-0805">Transcription regulation</keyword>
<dbReference type="InterPro" id="IPR038212">
    <property type="entry name" value="TF_EnY2_sf"/>
</dbReference>
<dbReference type="Proteomes" id="UP000794436">
    <property type="component" value="Unassembled WGS sequence"/>
</dbReference>
<dbReference type="EMBL" id="SPLM01000110">
    <property type="protein sequence ID" value="TMW59016.1"/>
    <property type="molecule type" value="Genomic_DNA"/>
</dbReference>
<comment type="subcellular location">
    <subcellularLocation>
        <location evidence="1 11">Nucleus</location>
        <location evidence="1 11">Nucleoplasm</location>
    </subcellularLocation>
</comment>
<keyword evidence="6 11" id="KW-0811">Translocation</keyword>
<evidence type="ECO:0000256" key="6">
    <source>
        <dbReference type="ARBA" id="ARBA00023010"/>
    </source>
</evidence>
<evidence type="ECO:0000313" key="12">
    <source>
        <dbReference type="EMBL" id="TMW59016.1"/>
    </source>
</evidence>
<dbReference type="FunFam" id="1.10.246.140:FF:000001">
    <property type="entry name" value="Transcription and mRNA export factor ENY2"/>
    <property type="match status" value="1"/>
</dbReference>
<comment type="caution">
    <text evidence="12">The sequence shown here is derived from an EMBL/GenBank/DDBJ whole genome shotgun (WGS) entry which is preliminary data.</text>
</comment>
<reference evidence="12" key="1">
    <citation type="submission" date="2019-03" db="EMBL/GenBank/DDBJ databases">
        <title>Long read genome sequence of the mycoparasitic Pythium oligandrum ATCC 38472 isolated from sugarbeet rhizosphere.</title>
        <authorList>
            <person name="Gaulin E."/>
        </authorList>
    </citation>
    <scope>NUCLEOTIDE SEQUENCE</scope>
    <source>
        <strain evidence="12">ATCC 38472_TT</strain>
    </source>
</reference>
<proteinExistence type="inferred from homology"/>
<dbReference type="GO" id="GO:0005654">
    <property type="term" value="C:nucleoplasm"/>
    <property type="evidence" value="ECO:0007669"/>
    <property type="project" value="UniProtKB-SubCell"/>
</dbReference>
<dbReference type="GO" id="GO:0071819">
    <property type="term" value="C:DUBm complex"/>
    <property type="evidence" value="ECO:0007669"/>
    <property type="project" value="UniProtKB-UniRule"/>
</dbReference>
<dbReference type="GO" id="GO:0070390">
    <property type="term" value="C:transcription export complex 2"/>
    <property type="evidence" value="ECO:0007669"/>
    <property type="project" value="UniProtKB-UniRule"/>
</dbReference>
<dbReference type="GO" id="GO:0006368">
    <property type="term" value="P:transcription elongation by RNA polymerase II"/>
    <property type="evidence" value="ECO:0007669"/>
    <property type="project" value="UniProtKB-UniRule"/>
</dbReference>
<evidence type="ECO:0000256" key="5">
    <source>
        <dbReference type="ARBA" id="ARBA00022927"/>
    </source>
</evidence>
<keyword evidence="13" id="KW-1185">Reference proteome</keyword>
<dbReference type="GO" id="GO:0000124">
    <property type="term" value="C:SAGA complex"/>
    <property type="evidence" value="ECO:0007669"/>
    <property type="project" value="UniProtKB-UniRule"/>
</dbReference>
<gene>
    <name evidence="12" type="ORF">Poli38472_007161</name>
</gene>
<accession>A0A8K1C979</accession>
<dbReference type="Gene3D" id="1.10.246.140">
    <property type="match status" value="1"/>
</dbReference>
<evidence type="ECO:0000256" key="7">
    <source>
        <dbReference type="ARBA" id="ARBA00023015"/>
    </source>
</evidence>
<dbReference type="GO" id="GO:0015031">
    <property type="term" value="P:protein transport"/>
    <property type="evidence" value="ECO:0007669"/>
    <property type="project" value="UniProtKB-KW"/>
</dbReference>
<evidence type="ECO:0000256" key="2">
    <source>
        <dbReference type="ARBA" id="ARBA00022448"/>
    </source>
</evidence>
<keyword evidence="5 11" id="KW-0653">Protein transport</keyword>
<keyword evidence="8 11" id="KW-0010">Activator</keyword>
<evidence type="ECO:0000256" key="4">
    <source>
        <dbReference type="ARBA" id="ARBA00022853"/>
    </source>
</evidence>